<keyword evidence="4" id="KW-1185">Reference proteome</keyword>
<keyword evidence="1" id="KW-0812">Transmembrane</keyword>
<dbReference type="InterPro" id="IPR001633">
    <property type="entry name" value="EAL_dom"/>
</dbReference>
<dbReference type="Proteomes" id="UP000448199">
    <property type="component" value="Unassembled WGS sequence"/>
</dbReference>
<gene>
    <name evidence="3" type="ORF">GRI69_03685</name>
</gene>
<dbReference type="Pfam" id="PF05226">
    <property type="entry name" value="CHASE2"/>
    <property type="match status" value="1"/>
</dbReference>
<evidence type="ECO:0000259" key="2">
    <source>
        <dbReference type="PROSITE" id="PS50883"/>
    </source>
</evidence>
<evidence type="ECO:0000256" key="1">
    <source>
        <dbReference type="SAM" id="Phobius"/>
    </source>
</evidence>
<dbReference type="Pfam" id="PF00563">
    <property type="entry name" value="EAL"/>
    <property type="match status" value="1"/>
</dbReference>
<dbReference type="PANTHER" id="PTHR33121">
    <property type="entry name" value="CYCLIC DI-GMP PHOSPHODIESTERASE PDEF"/>
    <property type="match status" value="1"/>
</dbReference>
<keyword evidence="1" id="KW-0472">Membrane</keyword>
<dbReference type="InterPro" id="IPR035919">
    <property type="entry name" value="EAL_sf"/>
</dbReference>
<reference evidence="3 4" key="1">
    <citation type="submission" date="2019-12" db="EMBL/GenBank/DDBJ databases">
        <title>Genomic-based taxomic classification of the family Erythrobacteraceae.</title>
        <authorList>
            <person name="Xu L."/>
        </authorList>
    </citation>
    <scope>NUCLEOTIDE SEQUENCE [LARGE SCALE GENOMIC DNA]</scope>
    <source>
        <strain evidence="3 4">DSM 17792</strain>
    </source>
</reference>
<feature type="domain" description="EAL" evidence="2">
    <location>
        <begin position="521"/>
        <end position="774"/>
    </location>
</feature>
<dbReference type="CDD" id="cd01948">
    <property type="entry name" value="EAL"/>
    <property type="match status" value="1"/>
</dbReference>
<dbReference type="RefSeq" id="WP_160726857.1">
    <property type="nucleotide sequence ID" value="NZ_WTYC01000001.1"/>
</dbReference>
<dbReference type="InterPro" id="IPR050706">
    <property type="entry name" value="Cyclic-di-GMP_PDE-like"/>
</dbReference>
<dbReference type="EMBL" id="WTYC01000001">
    <property type="protein sequence ID" value="MXO47357.1"/>
    <property type="molecule type" value="Genomic_DNA"/>
</dbReference>
<feature type="transmembrane region" description="Helical" evidence="1">
    <location>
        <begin position="32"/>
        <end position="51"/>
    </location>
</feature>
<sequence length="780" mass="85577">MNLVRTLDRDEARPLNQLSGLPADVWERLKQLLLGGILALVLFLLSVLDPVDQLSWIFQSRIAEHDPSGDIVFVGTERDMADPNLPYRRVELANALRKLDEQGVGRVYLDIPFPEHSSVDADQRLAEAIGALGPRAIIVDKIERTGSSNDRVITTMPGIAGDAKRVVSRQASNWLGFSWTREFTNVVDGQRLPSLAASMAGIEDMREGSFQIDYAINSQEIAALDLAEINSGTSGVELAGRTVIIGEDAGLSETQQRVPGNYSVPDSFVAIYGAETLKAGRTGFLNALLALAVFISVFAALVMVARSRKRRRIGYAIIIASLPLGLFAGSLVGFRAELSYCAATLVAYAMLRSRTRWKNRMALVDNETGLPKLRALELNTSQDIHIRGHFVVARIHGYEHVFKTLPRVERAQYILKLVDRLRATDAALTIYSEGHHLAWHAKEEDGERLAEHLEGLRAMFAAPVNVAGSSIDVGISFGVAKLDGDPAARLAAAVAAAEESSEALQPIKIAESSSRFDELWDLSLRARIDEAMAAGEIFCVYQPKFDTRNGTMTGVEALVRWQDPARGFIPPMHFIAQCEKAGRMEALTEFVFEHACAAGRLMHFSGQTISMSINISATLLADMRIVGMVRNILQATGFDPRFLVLEVTETSRIGNLETAETVLNELKALGTRVSMDDFGVGETNFETFFELPFDEVKIDRLFIANMARSQKAKAIVASIVQMGRDARIGVVAEGAEDTETLKLLTEIGCTHVQGYILARPMSLDNLMNFQGFDLKNALKV</sequence>
<dbReference type="AlphaFoldDB" id="A0A844XQ26"/>
<evidence type="ECO:0000313" key="4">
    <source>
        <dbReference type="Proteomes" id="UP000448199"/>
    </source>
</evidence>
<feature type="transmembrane region" description="Helical" evidence="1">
    <location>
        <begin position="284"/>
        <end position="305"/>
    </location>
</feature>
<dbReference type="SMART" id="SM00052">
    <property type="entry name" value="EAL"/>
    <property type="match status" value="1"/>
</dbReference>
<dbReference type="Gene3D" id="3.20.20.450">
    <property type="entry name" value="EAL domain"/>
    <property type="match status" value="1"/>
</dbReference>
<dbReference type="SMART" id="SM01080">
    <property type="entry name" value="CHASE2"/>
    <property type="match status" value="1"/>
</dbReference>
<evidence type="ECO:0000313" key="3">
    <source>
        <dbReference type="EMBL" id="MXO47357.1"/>
    </source>
</evidence>
<comment type="caution">
    <text evidence="3">The sequence shown here is derived from an EMBL/GenBank/DDBJ whole genome shotgun (WGS) entry which is preliminary data.</text>
</comment>
<proteinExistence type="predicted"/>
<protein>
    <submittedName>
        <fullName evidence="3">EAL domain-containing protein</fullName>
    </submittedName>
</protein>
<dbReference type="InterPro" id="IPR043128">
    <property type="entry name" value="Rev_trsase/Diguanyl_cyclase"/>
</dbReference>
<dbReference type="PROSITE" id="PS50883">
    <property type="entry name" value="EAL"/>
    <property type="match status" value="1"/>
</dbReference>
<feature type="transmembrane region" description="Helical" evidence="1">
    <location>
        <begin position="312"/>
        <end position="328"/>
    </location>
</feature>
<accession>A0A844XQ26</accession>
<name>A0A844XQ26_9SPHN</name>
<dbReference type="Gene3D" id="3.30.70.270">
    <property type="match status" value="1"/>
</dbReference>
<keyword evidence="1" id="KW-1133">Transmembrane helix</keyword>
<dbReference type="InterPro" id="IPR007890">
    <property type="entry name" value="CHASE2"/>
</dbReference>
<organism evidence="3 4">
    <name type="scientific">Qipengyuania vulgaris</name>
    <dbReference type="NCBI Taxonomy" id="291985"/>
    <lineage>
        <taxon>Bacteria</taxon>
        <taxon>Pseudomonadati</taxon>
        <taxon>Pseudomonadota</taxon>
        <taxon>Alphaproteobacteria</taxon>
        <taxon>Sphingomonadales</taxon>
        <taxon>Erythrobacteraceae</taxon>
        <taxon>Qipengyuania</taxon>
    </lineage>
</organism>
<dbReference type="SUPFAM" id="SSF141868">
    <property type="entry name" value="EAL domain-like"/>
    <property type="match status" value="1"/>
</dbReference>
<dbReference type="GO" id="GO:0071111">
    <property type="term" value="F:cyclic-guanylate-specific phosphodiesterase activity"/>
    <property type="evidence" value="ECO:0007669"/>
    <property type="project" value="InterPro"/>
</dbReference>
<dbReference type="PANTHER" id="PTHR33121:SF71">
    <property type="entry name" value="OXYGEN SENSOR PROTEIN DOSP"/>
    <property type="match status" value="1"/>
</dbReference>
<dbReference type="OrthoDB" id="7462471at2"/>